<feature type="region of interest" description="Disordered" evidence="6">
    <location>
        <begin position="1"/>
        <end position="28"/>
    </location>
</feature>
<keyword evidence="3" id="KW-0479">Metal-binding</keyword>
<organism evidence="7 8">
    <name type="scientific">Nesterenkonia xinjiangensis</name>
    <dbReference type="NCBI Taxonomy" id="225327"/>
    <lineage>
        <taxon>Bacteria</taxon>
        <taxon>Bacillati</taxon>
        <taxon>Actinomycetota</taxon>
        <taxon>Actinomycetes</taxon>
        <taxon>Micrococcales</taxon>
        <taxon>Micrococcaceae</taxon>
        <taxon>Nesterenkonia</taxon>
    </lineage>
</organism>
<dbReference type="RefSeq" id="WP_179542310.1">
    <property type="nucleotide sequence ID" value="NZ_BAAALL010000001.1"/>
</dbReference>
<name>A0A7Z0GN33_9MICC</name>
<evidence type="ECO:0000313" key="7">
    <source>
        <dbReference type="EMBL" id="NYJ79035.1"/>
    </source>
</evidence>
<dbReference type="InterPro" id="IPR011032">
    <property type="entry name" value="GroES-like_sf"/>
</dbReference>
<evidence type="ECO:0000256" key="5">
    <source>
        <dbReference type="ARBA" id="ARBA00023002"/>
    </source>
</evidence>
<dbReference type="CDD" id="cd08255">
    <property type="entry name" value="2-desacetyl-2-hydroxyethyl_bacteriochlorophyllide_like"/>
    <property type="match status" value="1"/>
</dbReference>
<dbReference type="GO" id="GO:0046872">
    <property type="term" value="F:metal ion binding"/>
    <property type="evidence" value="ECO:0007669"/>
    <property type="project" value="UniProtKB-KW"/>
</dbReference>
<dbReference type="SUPFAM" id="SSF50129">
    <property type="entry name" value="GroES-like"/>
    <property type="match status" value="1"/>
</dbReference>
<keyword evidence="5" id="KW-0560">Oxidoreductase</keyword>
<accession>A0A7Z0GN33</accession>
<comment type="similarity">
    <text evidence="2">Belongs to the zinc-containing alcohol dehydrogenase family.</text>
</comment>
<gene>
    <name evidence="7" type="ORF">HNR09_002446</name>
</gene>
<comment type="cofactor">
    <cofactor evidence="1">
        <name>Zn(2+)</name>
        <dbReference type="ChEBI" id="CHEBI:29105"/>
    </cofactor>
</comment>
<proteinExistence type="inferred from homology"/>
<feature type="region of interest" description="Disordered" evidence="6">
    <location>
        <begin position="335"/>
        <end position="354"/>
    </location>
</feature>
<evidence type="ECO:0000256" key="4">
    <source>
        <dbReference type="ARBA" id="ARBA00022833"/>
    </source>
</evidence>
<dbReference type="PANTHER" id="PTHR43350:SF19">
    <property type="entry name" value="D-GULOSIDE 3-DEHYDROGENASE"/>
    <property type="match status" value="1"/>
</dbReference>
<keyword evidence="8" id="KW-1185">Reference proteome</keyword>
<evidence type="ECO:0000256" key="3">
    <source>
        <dbReference type="ARBA" id="ARBA00022723"/>
    </source>
</evidence>
<evidence type="ECO:0000256" key="6">
    <source>
        <dbReference type="SAM" id="MobiDB-lite"/>
    </source>
</evidence>
<dbReference type="Proteomes" id="UP000535437">
    <property type="component" value="Unassembled WGS sequence"/>
</dbReference>
<dbReference type="GO" id="GO:0016491">
    <property type="term" value="F:oxidoreductase activity"/>
    <property type="evidence" value="ECO:0007669"/>
    <property type="project" value="UniProtKB-KW"/>
</dbReference>
<protein>
    <submittedName>
        <fullName evidence="7">NADPH:quinone reductase-like Zn-dependent oxidoreductase</fullName>
    </submittedName>
</protein>
<dbReference type="Gene3D" id="3.90.180.10">
    <property type="entry name" value="Medium-chain alcohol dehydrogenases, catalytic domain"/>
    <property type="match status" value="1"/>
</dbReference>
<dbReference type="InterPro" id="IPR036291">
    <property type="entry name" value="NAD(P)-bd_dom_sf"/>
</dbReference>
<reference evidence="7 8" key="1">
    <citation type="submission" date="2020-07" db="EMBL/GenBank/DDBJ databases">
        <title>Sequencing the genomes of 1000 actinobacteria strains.</title>
        <authorList>
            <person name="Klenk H.-P."/>
        </authorList>
    </citation>
    <scope>NUCLEOTIDE SEQUENCE [LARGE SCALE GENOMIC DNA]</scope>
    <source>
        <strain evidence="7 8">DSM 15475</strain>
    </source>
</reference>
<evidence type="ECO:0000313" key="8">
    <source>
        <dbReference type="Proteomes" id="UP000535437"/>
    </source>
</evidence>
<evidence type="ECO:0000256" key="2">
    <source>
        <dbReference type="ARBA" id="ARBA00008072"/>
    </source>
</evidence>
<dbReference type="Gene3D" id="3.40.50.720">
    <property type="entry name" value="NAD(P)-binding Rossmann-like Domain"/>
    <property type="match status" value="1"/>
</dbReference>
<dbReference type="EMBL" id="JACCFY010000001">
    <property type="protein sequence ID" value="NYJ79035.1"/>
    <property type="molecule type" value="Genomic_DNA"/>
</dbReference>
<sequence length="354" mass="38115">MEAPSSRQFWTVGPGRGELRQASPPRPADGEVLVETIISGISRGTESMVHRGDVPPEIAELMRAPYQLGELPHPVSHGYLNVGVVRDGQGEGAAELVGRTVFSLAGHREHVAVPAEDCHPLPPGCPPERALLAGAAETGLNALWEAGVSLGDRVTVIGGGMIGLATALLADRMPLERLEVVEVDAARRQLIDSLGLHALPPGRASTDRDVVLHSSATGAGLAEALRVAGDDAVIVEQSWYGQHHPDVPLGADFHARRLRIVASQVGEVAQPRRLRRTRRQRLQLALSLLDERFDALLTGRSPLEDLPEVMDALATDDPTWSGTICHVVDHRTDQLSPVRLKPETAEPPHRQEHP</sequence>
<comment type="caution">
    <text evidence="7">The sequence shown here is derived from an EMBL/GenBank/DDBJ whole genome shotgun (WGS) entry which is preliminary data.</text>
</comment>
<dbReference type="PANTHER" id="PTHR43350">
    <property type="entry name" value="NAD-DEPENDENT ALCOHOL DEHYDROGENASE"/>
    <property type="match status" value="1"/>
</dbReference>
<keyword evidence="4" id="KW-0862">Zinc</keyword>
<dbReference type="SUPFAM" id="SSF51735">
    <property type="entry name" value="NAD(P)-binding Rossmann-fold domains"/>
    <property type="match status" value="1"/>
</dbReference>
<evidence type="ECO:0000256" key="1">
    <source>
        <dbReference type="ARBA" id="ARBA00001947"/>
    </source>
</evidence>
<dbReference type="AlphaFoldDB" id="A0A7Z0GN33"/>
<feature type="compositionally biased region" description="Basic and acidic residues" evidence="6">
    <location>
        <begin position="340"/>
        <end position="354"/>
    </location>
</feature>